<gene>
    <name evidence="1" type="ORF">C672_2653</name>
</gene>
<dbReference type="EMBL" id="AVNC01000015">
    <property type="protein sequence ID" value="EQK43709.1"/>
    <property type="molecule type" value="Genomic_DNA"/>
</dbReference>
<evidence type="ECO:0000313" key="2">
    <source>
        <dbReference type="Proteomes" id="UP000015688"/>
    </source>
</evidence>
<dbReference type="Proteomes" id="UP000015688">
    <property type="component" value="Unassembled WGS sequence"/>
</dbReference>
<organism evidence="1 2">
    <name type="scientific">Paraclostridium bifermentans ATCC 638 = DSM 14991</name>
    <dbReference type="NCBI Taxonomy" id="1233171"/>
    <lineage>
        <taxon>Bacteria</taxon>
        <taxon>Bacillati</taxon>
        <taxon>Bacillota</taxon>
        <taxon>Clostridia</taxon>
        <taxon>Peptostreptococcales</taxon>
        <taxon>Peptostreptococcaceae</taxon>
        <taxon>Paraclostridium</taxon>
    </lineage>
</organism>
<reference evidence="1 2" key="1">
    <citation type="submission" date="2013-06" db="EMBL/GenBank/DDBJ databases">
        <authorList>
            <person name="Walk S."/>
            <person name="Aronoff D."/>
            <person name="Young V.Y."/>
            <person name="Marsh J."/>
            <person name="Harrison L."/>
            <person name="Daugherty S.C."/>
            <person name="Shefchek K.A."/>
            <person name="Hine E.E."/>
            <person name="Tallon L.J."/>
            <person name="Sadzewicz L.K."/>
            <person name="Rasko D.A."/>
        </authorList>
    </citation>
    <scope>NUCLEOTIDE SEQUENCE [LARGE SCALE GENOMIC DNA]</scope>
    <source>
        <strain evidence="1 2">ATCC 638</strain>
    </source>
</reference>
<protein>
    <submittedName>
        <fullName evidence="1">Uncharacterized protein</fullName>
    </submittedName>
</protein>
<comment type="caution">
    <text evidence="1">The sequence shown here is derived from an EMBL/GenBank/DDBJ whole genome shotgun (WGS) entry which is preliminary data.</text>
</comment>
<name>T4VJ23_PARBF</name>
<proteinExistence type="predicted"/>
<accession>T4VJ23</accession>
<sequence length="44" mass="5396">MNFFWTKNEFDRWVKENGFENDEDIYCLDINEAMDASYDIFYVG</sequence>
<evidence type="ECO:0000313" key="1">
    <source>
        <dbReference type="EMBL" id="EQK43709.1"/>
    </source>
</evidence>
<dbReference type="PATRIC" id="fig|1233171.3.peg.2542"/>
<dbReference type="AlphaFoldDB" id="T4VJ23"/>